<evidence type="ECO:0000256" key="4">
    <source>
        <dbReference type="ARBA" id="ARBA00023136"/>
    </source>
</evidence>
<feature type="transmembrane region" description="Helical" evidence="5">
    <location>
        <begin position="188"/>
        <end position="210"/>
    </location>
</feature>
<dbReference type="AlphaFoldDB" id="A0A9D1UDC5"/>
<sequence length="289" mass="33295">MNWLNKLERKFGRYAIPNLMTYIVILYGVGYVLNMVNPTFYAAYLSLDAQAILHGQVWRIFTFIIQPPSNNLIWLLLALYLYYFIGKQLEMTWGAFRFNLYLLAGVLFHAIAAILAYLVTGVTLYLGTTYLNMSLFLVFAALYPDVQFMLYFFIPVKAKWLAWLDVLFFLYGIAQAFLPAYGGGVYGAYYQANALAAAVSLLNFVIFFIGSRNGRAYSPKQMRRKREFQKNVRRASRPAASYPNGAKHRCAVCGRTELDDPNLEFRYCSKCNGNYEYCQDHLFTHTHVK</sequence>
<evidence type="ECO:0000256" key="3">
    <source>
        <dbReference type="ARBA" id="ARBA00022989"/>
    </source>
</evidence>
<evidence type="ECO:0008006" key="8">
    <source>
        <dbReference type="Google" id="ProtNLM"/>
    </source>
</evidence>
<comment type="subcellular location">
    <subcellularLocation>
        <location evidence="1">Membrane</location>
        <topology evidence="1">Multi-pass membrane protein</topology>
    </subcellularLocation>
</comment>
<comment type="caution">
    <text evidence="6">The sequence shown here is derived from an EMBL/GenBank/DDBJ whole genome shotgun (WGS) entry which is preliminary data.</text>
</comment>
<reference evidence="6" key="1">
    <citation type="journal article" date="2021" name="PeerJ">
        <title>Extensive microbial diversity within the chicken gut microbiome revealed by metagenomics and culture.</title>
        <authorList>
            <person name="Gilroy R."/>
            <person name="Ravi A."/>
            <person name="Getino M."/>
            <person name="Pursley I."/>
            <person name="Horton D.L."/>
            <person name="Alikhan N.F."/>
            <person name="Baker D."/>
            <person name="Gharbi K."/>
            <person name="Hall N."/>
            <person name="Watson M."/>
            <person name="Adriaenssens E.M."/>
            <person name="Foster-Nyarko E."/>
            <person name="Jarju S."/>
            <person name="Secka A."/>
            <person name="Antonio M."/>
            <person name="Oren A."/>
            <person name="Chaudhuri R.R."/>
            <person name="La Ragione R."/>
            <person name="Hildebrand F."/>
            <person name="Pallen M.J."/>
        </authorList>
    </citation>
    <scope>NUCLEOTIDE SEQUENCE</scope>
    <source>
        <strain evidence="6">ChiSxjej1B13-11762</strain>
    </source>
</reference>
<accession>A0A9D1UDC5</accession>
<dbReference type="Gene3D" id="1.20.1540.10">
    <property type="entry name" value="Rhomboid-like"/>
    <property type="match status" value="1"/>
</dbReference>
<reference evidence="6" key="2">
    <citation type="submission" date="2021-04" db="EMBL/GenBank/DDBJ databases">
        <authorList>
            <person name="Gilroy R."/>
        </authorList>
    </citation>
    <scope>NUCLEOTIDE SEQUENCE</scope>
    <source>
        <strain evidence="6">ChiSxjej1B13-11762</strain>
    </source>
</reference>
<keyword evidence="4 5" id="KW-0472">Membrane</keyword>
<dbReference type="Proteomes" id="UP000824263">
    <property type="component" value="Unassembled WGS sequence"/>
</dbReference>
<feature type="transmembrane region" description="Helical" evidence="5">
    <location>
        <begin position="160"/>
        <end position="182"/>
    </location>
</feature>
<keyword evidence="2 5" id="KW-0812">Transmembrane</keyword>
<keyword evidence="3 5" id="KW-1133">Transmembrane helix</keyword>
<feature type="transmembrane region" description="Helical" evidence="5">
    <location>
        <begin position="64"/>
        <end position="86"/>
    </location>
</feature>
<dbReference type="GO" id="GO:0016020">
    <property type="term" value="C:membrane"/>
    <property type="evidence" value="ECO:0007669"/>
    <property type="project" value="UniProtKB-SubCell"/>
</dbReference>
<feature type="transmembrane region" description="Helical" evidence="5">
    <location>
        <begin position="21"/>
        <end position="44"/>
    </location>
</feature>
<proteinExistence type="predicted"/>
<evidence type="ECO:0000313" key="6">
    <source>
        <dbReference type="EMBL" id="HIW83113.1"/>
    </source>
</evidence>
<evidence type="ECO:0000256" key="2">
    <source>
        <dbReference type="ARBA" id="ARBA00022692"/>
    </source>
</evidence>
<name>A0A9D1UDC5_9FIRM</name>
<feature type="transmembrane region" description="Helical" evidence="5">
    <location>
        <begin position="98"/>
        <end position="118"/>
    </location>
</feature>
<feature type="transmembrane region" description="Helical" evidence="5">
    <location>
        <begin position="130"/>
        <end position="153"/>
    </location>
</feature>
<evidence type="ECO:0000256" key="1">
    <source>
        <dbReference type="ARBA" id="ARBA00004141"/>
    </source>
</evidence>
<protein>
    <recommendedName>
        <fullName evidence="8">Rhomboid family intramembrane serine protease</fullName>
    </recommendedName>
</protein>
<dbReference type="InterPro" id="IPR035952">
    <property type="entry name" value="Rhomboid-like_sf"/>
</dbReference>
<evidence type="ECO:0000256" key="5">
    <source>
        <dbReference type="SAM" id="Phobius"/>
    </source>
</evidence>
<gene>
    <name evidence="6" type="ORF">H9873_02160</name>
</gene>
<dbReference type="EMBL" id="DXGF01000038">
    <property type="protein sequence ID" value="HIW83113.1"/>
    <property type="molecule type" value="Genomic_DNA"/>
</dbReference>
<dbReference type="SUPFAM" id="SSF144091">
    <property type="entry name" value="Rhomboid-like"/>
    <property type="match status" value="1"/>
</dbReference>
<organism evidence="6 7">
    <name type="scientific">Candidatus Dorea gallistercoris</name>
    <dbReference type="NCBI Taxonomy" id="2838542"/>
    <lineage>
        <taxon>Bacteria</taxon>
        <taxon>Bacillati</taxon>
        <taxon>Bacillota</taxon>
        <taxon>Clostridia</taxon>
        <taxon>Lachnospirales</taxon>
        <taxon>Lachnospiraceae</taxon>
        <taxon>Dorea</taxon>
    </lineage>
</organism>
<evidence type="ECO:0000313" key="7">
    <source>
        <dbReference type="Proteomes" id="UP000824263"/>
    </source>
</evidence>